<evidence type="ECO:0000313" key="5">
    <source>
        <dbReference type="Proteomes" id="UP000275267"/>
    </source>
</evidence>
<proteinExistence type="predicted"/>
<evidence type="ECO:0000256" key="2">
    <source>
        <dbReference type="SAM" id="SignalP"/>
    </source>
</evidence>
<evidence type="ECO:0000313" key="4">
    <source>
        <dbReference type="EMBL" id="RLN29540.1"/>
    </source>
</evidence>
<dbReference type="Pfam" id="PF05922">
    <property type="entry name" value="Inhibitor_I9"/>
    <property type="match status" value="1"/>
</dbReference>
<keyword evidence="5" id="KW-1185">Reference proteome</keyword>
<feature type="chain" id="PRO_5018236314" description="Inhibitor I9 domain-containing protein" evidence="2">
    <location>
        <begin position="28"/>
        <end position="180"/>
    </location>
</feature>
<dbReference type="STRING" id="4540.A0A3L6SYH8"/>
<accession>A0A3L6SYH8</accession>
<dbReference type="InterPro" id="IPR010259">
    <property type="entry name" value="S8pro/Inhibitor_I9"/>
</dbReference>
<dbReference type="Proteomes" id="UP000275267">
    <property type="component" value="Unassembled WGS sequence"/>
</dbReference>
<feature type="region of interest" description="Disordered" evidence="1">
    <location>
        <begin position="149"/>
        <end position="180"/>
    </location>
</feature>
<protein>
    <recommendedName>
        <fullName evidence="3">Inhibitor I9 domain-containing protein</fullName>
    </recommendedName>
</protein>
<feature type="signal peptide" evidence="2">
    <location>
        <begin position="1"/>
        <end position="27"/>
    </location>
</feature>
<feature type="compositionally biased region" description="Gly residues" evidence="1">
    <location>
        <begin position="149"/>
        <end position="162"/>
    </location>
</feature>
<reference evidence="5" key="1">
    <citation type="journal article" date="2019" name="Nat. Commun.">
        <title>The genome of broomcorn millet.</title>
        <authorList>
            <person name="Zou C."/>
            <person name="Miki D."/>
            <person name="Li D."/>
            <person name="Tang Q."/>
            <person name="Xiao L."/>
            <person name="Rajput S."/>
            <person name="Deng P."/>
            <person name="Jia W."/>
            <person name="Huang R."/>
            <person name="Zhang M."/>
            <person name="Sun Y."/>
            <person name="Hu J."/>
            <person name="Fu X."/>
            <person name="Schnable P.S."/>
            <person name="Li F."/>
            <person name="Zhang H."/>
            <person name="Feng B."/>
            <person name="Zhu X."/>
            <person name="Liu R."/>
            <person name="Schnable J.C."/>
            <person name="Zhu J.-K."/>
            <person name="Zhang H."/>
        </authorList>
    </citation>
    <scope>NUCLEOTIDE SEQUENCE [LARGE SCALE GENOMIC DNA]</scope>
</reference>
<evidence type="ECO:0000256" key="1">
    <source>
        <dbReference type="SAM" id="MobiDB-lite"/>
    </source>
</evidence>
<sequence>MDEWRHVLLSALALASIVISSTTPAFASGDAAAGAPGANAGSSSRRTYIVRVRAPRAHIPGETTHLDLESWYRTFLPPASSEEAGGGGPSALVHAYRAAMTGFAATLTEAEAAGVAARDDVLGVHPDRAATLLTTHTPDFLGLRAARGPGGHGHGAWGGPGRMGEAAKARSSASSTRRST</sequence>
<keyword evidence="2" id="KW-0732">Signal</keyword>
<evidence type="ECO:0000259" key="3">
    <source>
        <dbReference type="Pfam" id="PF05922"/>
    </source>
</evidence>
<gene>
    <name evidence="4" type="ORF">C2845_PM05G13360</name>
</gene>
<dbReference type="Gene3D" id="3.30.70.80">
    <property type="entry name" value="Peptidase S8 propeptide/proteinase inhibitor I9"/>
    <property type="match status" value="1"/>
</dbReference>
<feature type="compositionally biased region" description="Low complexity" evidence="1">
    <location>
        <begin position="163"/>
        <end position="180"/>
    </location>
</feature>
<name>A0A3L6SYH8_PANMI</name>
<comment type="caution">
    <text evidence="4">The sequence shown here is derived from an EMBL/GenBank/DDBJ whole genome shotgun (WGS) entry which is preliminary data.</text>
</comment>
<feature type="domain" description="Inhibitor I9" evidence="3">
    <location>
        <begin position="64"/>
        <end position="131"/>
    </location>
</feature>
<dbReference type="EMBL" id="PQIB02000003">
    <property type="protein sequence ID" value="RLN29540.1"/>
    <property type="molecule type" value="Genomic_DNA"/>
</dbReference>
<dbReference type="AlphaFoldDB" id="A0A3L6SYH8"/>
<organism evidence="4 5">
    <name type="scientific">Panicum miliaceum</name>
    <name type="common">Proso millet</name>
    <name type="synonym">Broomcorn millet</name>
    <dbReference type="NCBI Taxonomy" id="4540"/>
    <lineage>
        <taxon>Eukaryota</taxon>
        <taxon>Viridiplantae</taxon>
        <taxon>Streptophyta</taxon>
        <taxon>Embryophyta</taxon>
        <taxon>Tracheophyta</taxon>
        <taxon>Spermatophyta</taxon>
        <taxon>Magnoliopsida</taxon>
        <taxon>Liliopsida</taxon>
        <taxon>Poales</taxon>
        <taxon>Poaceae</taxon>
        <taxon>PACMAD clade</taxon>
        <taxon>Panicoideae</taxon>
        <taxon>Panicodae</taxon>
        <taxon>Paniceae</taxon>
        <taxon>Panicinae</taxon>
        <taxon>Panicum</taxon>
        <taxon>Panicum sect. Panicum</taxon>
    </lineage>
</organism>
<dbReference type="InterPro" id="IPR037045">
    <property type="entry name" value="S8pro/Inhibitor_I9_sf"/>
</dbReference>